<organism evidence="1 3">
    <name type="scientific">Medicago truncatula</name>
    <name type="common">Barrel medic</name>
    <name type="synonym">Medicago tribuloides</name>
    <dbReference type="NCBI Taxonomy" id="3880"/>
    <lineage>
        <taxon>Eukaryota</taxon>
        <taxon>Viridiplantae</taxon>
        <taxon>Streptophyta</taxon>
        <taxon>Embryophyta</taxon>
        <taxon>Tracheophyta</taxon>
        <taxon>Spermatophyta</taxon>
        <taxon>Magnoliopsida</taxon>
        <taxon>eudicotyledons</taxon>
        <taxon>Gunneridae</taxon>
        <taxon>Pentapetalae</taxon>
        <taxon>rosids</taxon>
        <taxon>fabids</taxon>
        <taxon>Fabales</taxon>
        <taxon>Fabaceae</taxon>
        <taxon>Papilionoideae</taxon>
        <taxon>50 kb inversion clade</taxon>
        <taxon>NPAAA clade</taxon>
        <taxon>Hologalegina</taxon>
        <taxon>IRL clade</taxon>
        <taxon>Trifolieae</taxon>
        <taxon>Medicago</taxon>
    </lineage>
</organism>
<dbReference type="EMBL" id="CM001221">
    <property type="protein sequence ID" value="AES99460.1"/>
    <property type="molecule type" value="Genomic_DNA"/>
</dbReference>
<dbReference type="PaxDb" id="3880-AES99460"/>
<proteinExistence type="predicted"/>
<name>G7K207_MEDTR</name>
<reference evidence="1 3" key="1">
    <citation type="journal article" date="2011" name="Nature">
        <title>The Medicago genome provides insight into the evolution of rhizobial symbioses.</title>
        <authorList>
            <person name="Young N.D."/>
            <person name="Debelle F."/>
            <person name="Oldroyd G.E."/>
            <person name="Geurts R."/>
            <person name="Cannon S.B."/>
            <person name="Udvardi M.K."/>
            <person name="Benedito V.A."/>
            <person name="Mayer K.F."/>
            <person name="Gouzy J."/>
            <person name="Schoof H."/>
            <person name="Van de Peer Y."/>
            <person name="Proost S."/>
            <person name="Cook D.R."/>
            <person name="Meyers B.C."/>
            <person name="Spannagl M."/>
            <person name="Cheung F."/>
            <person name="De Mita S."/>
            <person name="Krishnakumar V."/>
            <person name="Gundlach H."/>
            <person name="Zhou S."/>
            <person name="Mudge J."/>
            <person name="Bharti A.K."/>
            <person name="Murray J.D."/>
            <person name="Naoumkina M.A."/>
            <person name="Rosen B."/>
            <person name="Silverstein K.A."/>
            <person name="Tang H."/>
            <person name="Rombauts S."/>
            <person name="Zhao P.X."/>
            <person name="Zhou P."/>
            <person name="Barbe V."/>
            <person name="Bardou P."/>
            <person name="Bechner M."/>
            <person name="Bellec A."/>
            <person name="Berger A."/>
            <person name="Berges H."/>
            <person name="Bidwell S."/>
            <person name="Bisseling T."/>
            <person name="Choisne N."/>
            <person name="Couloux A."/>
            <person name="Denny R."/>
            <person name="Deshpande S."/>
            <person name="Dai X."/>
            <person name="Doyle J.J."/>
            <person name="Dudez A.M."/>
            <person name="Farmer A.D."/>
            <person name="Fouteau S."/>
            <person name="Franken C."/>
            <person name="Gibelin C."/>
            <person name="Gish J."/>
            <person name="Goldstein S."/>
            <person name="Gonzalez A.J."/>
            <person name="Green P.J."/>
            <person name="Hallab A."/>
            <person name="Hartog M."/>
            <person name="Hua A."/>
            <person name="Humphray S.J."/>
            <person name="Jeong D.H."/>
            <person name="Jing Y."/>
            <person name="Jocker A."/>
            <person name="Kenton S.M."/>
            <person name="Kim D.J."/>
            <person name="Klee K."/>
            <person name="Lai H."/>
            <person name="Lang C."/>
            <person name="Lin S."/>
            <person name="Macmil S.L."/>
            <person name="Magdelenat G."/>
            <person name="Matthews L."/>
            <person name="McCorrison J."/>
            <person name="Monaghan E.L."/>
            <person name="Mun J.H."/>
            <person name="Najar F.Z."/>
            <person name="Nicholson C."/>
            <person name="Noirot C."/>
            <person name="O'Bleness M."/>
            <person name="Paule C.R."/>
            <person name="Poulain J."/>
            <person name="Prion F."/>
            <person name="Qin B."/>
            <person name="Qu C."/>
            <person name="Retzel E.F."/>
            <person name="Riddle C."/>
            <person name="Sallet E."/>
            <person name="Samain S."/>
            <person name="Samson N."/>
            <person name="Sanders I."/>
            <person name="Saurat O."/>
            <person name="Scarpelli C."/>
            <person name="Schiex T."/>
            <person name="Segurens B."/>
            <person name="Severin A.J."/>
            <person name="Sherrier D.J."/>
            <person name="Shi R."/>
            <person name="Sims S."/>
            <person name="Singer S.R."/>
            <person name="Sinharoy S."/>
            <person name="Sterck L."/>
            <person name="Viollet A."/>
            <person name="Wang B.B."/>
            <person name="Wang K."/>
            <person name="Wang M."/>
            <person name="Wang X."/>
            <person name="Warfsmann J."/>
            <person name="Weissenbach J."/>
            <person name="White D.D."/>
            <person name="White J.D."/>
            <person name="Wiley G.B."/>
            <person name="Wincker P."/>
            <person name="Xing Y."/>
            <person name="Yang L."/>
            <person name="Yao Z."/>
            <person name="Ying F."/>
            <person name="Zhai J."/>
            <person name="Zhou L."/>
            <person name="Zuber A."/>
            <person name="Denarie J."/>
            <person name="Dixon R.A."/>
            <person name="May G.D."/>
            <person name="Schwartz D.C."/>
            <person name="Rogers J."/>
            <person name="Quetier F."/>
            <person name="Town C.D."/>
            <person name="Roe B.A."/>
        </authorList>
    </citation>
    <scope>NUCLEOTIDE SEQUENCE [LARGE SCALE GENOMIC DNA]</scope>
    <source>
        <strain evidence="1">A17</strain>
        <strain evidence="2 3">cv. Jemalong A17</strain>
    </source>
</reference>
<evidence type="ECO:0000313" key="2">
    <source>
        <dbReference type="EnsemblPlants" id="AES99460"/>
    </source>
</evidence>
<dbReference type="AlphaFoldDB" id="G7K207"/>
<protein>
    <submittedName>
        <fullName evidence="1 2">Uncharacterized protein</fullName>
    </submittedName>
</protein>
<dbReference type="Proteomes" id="UP000002051">
    <property type="component" value="Chromosome 5"/>
</dbReference>
<reference evidence="2" key="3">
    <citation type="submission" date="2015-04" db="UniProtKB">
        <authorList>
            <consortium name="EnsemblPlants"/>
        </authorList>
    </citation>
    <scope>IDENTIFICATION</scope>
    <source>
        <strain evidence="2">cv. Jemalong A17</strain>
    </source>
</reference>
<dbReference type="HOGENOM" id="CLU_2100518_0_0_1"/>
<gene>
    <name evidence="1" type="ordered locus">MTR_5g081110</name>
</gene>
<dbReference type="EnsemblPlants" id="AES99460">
    <property type="protein sequence ID" value="AES99460"/>
    <property type="gene ID" value="MTR_5g081110"/>
</dbReference>
<keyword evidence="3" id="KW-1185">Reference proteome</keyword>
<reference evidence="1 3" key="2">
    <citation type="journal article" date="2014" name="BMC Genomics">
        <title>An improved genome release (version Mt4.0) for the model legume Medicago truncatula.</title>
        <authorList>
            <person name="Tang H."/>
            <person name="Krishnakumar V."/>
            <person name="Bidwell S."/>
            <person name="Rosen B."/>
            <person name="Chan A."/>
            <person name="Zhou S."/>
            <person name="Gentzbittel L."/>
            <person name="Childs K.L."/>
            <person name="Yandell M."/>
            <person name="Gundlach H."/>
            <person name="Mayer K.F."/>
            <person name="Schwartz D.C."/>
            <person name="Town C.D."/>
        </authorList>
    </citation>
    <scope>GENOME REANNOTATION</scope>
    <source>
        <strain evidence="2 3">cv. Jemalong A17</strain>
    </source>
</reference>
<accession>G7K207</accession>
<evidence type="ECO:0000313" key="3">
    <source>
        <dbReference type="Proteomes" id="UP000002051"/>
    </source>
</evidence>
<sequence>MATQIYVTIGQVRGCSSTYIIRLLRSLRLRMAIGPRLDGYPQKIPTMGRVKPRFHGYGESAGNGWGYEHLSAHRVWGRALKLLSTRVRARGRTFFTNEGMGMDTIVPYPLGTHCHP</sequence>
<evidence type="ECO:0000313" key="1">
    <source>
        <dbReference type="EMBL" id="AES99460.1"/>
    </source>
</evidence>